<sequence length="134" mass="15903">MPQLFVLYRSTYDDSFLSKREYWLHKYSEEKTKKRMEWLLDNPDELVHVILSFLNTHLQQTRKEYLHIIDMENQLSFPSPGGVMLQVTDEDPDCRLMLLDKIIIPHGDLSVSFKSLCHMYGTECFIFSITKKIV</sequence>
<organism evidence="1 2">
    <name type="scientific">Sinanodonta woodiana</name>
    <name type="common">Chinese pond mussel</name>
    <name type="synonym">Anodonta woodiana</name>
    <dbReference type="NCBI Taxonomy" id="1069815"/>
    <lineage>
        <taxon>Eukaryota</taxon>
        <taxon>Metazoa</taxon>
        <taxon>Spiralia</taxon>
        <taxon>Lophotrochozoa</taxon>
        <taxon>Mollusca</taxon>
        <taxon>Bivalvia</taxon>
        <taxon>Autobranchia</taxon>
        <taxon>Heteroconchia</taxon>
        <taxon>Palaeoheterodonta</taxon>
        <taxon>Unionida</taxon>
        <taxon>Unionoidea</taxon>
        <taxon>Unionidae</taxon>
        <taxon>Unioninae</taxon>
        <taxon>Sinanodonta</taxon>
    </lineage>
</organism>
<dbReference type="Proteomes" id="UP001634394">
    <property type="component" value="Unassembled WGS sequence"/>
</dbReference>
<gene>
    <name evidence="1" type="ORF">ACJMK2_033415</name>
</gene>
<name>A0ABD3WNB6_SINWO</name>
<comment type="caution">
    <text evidence="1">The sequence shown here is derived from an EMBL/GenBank/DDBJ whole genome shotgun (WGS) entry which is preliminary data.</text>
</comment>
<evidence type="ECO:0000313" key="2">
    <source>
        <dbReference type="Proteomes" id="UP001634394"/>
    </source>
</evidence>
<dbReference type="AlphaFoldDB" id="A0ABD3WNB6"/>
<protein>
    <submittedName>
        <fullName evidence="1">Uncharacterized protein</fullName>
    </submittedName>
</protein>
<accession>A0ABD3WNB6</accession>
<proteinExistence type="predicted"/>
<keyword evidence="2" id="KW-1185">Reference proteome</keyword>
<evidence type="ECO:0000313" key="1">
    <source>
        <dbReference type="EMBL" id="KAL3875469.1"/>
    </source>
</evidence>
<reference evidence="1 2" key="1">
    <citation type="submission" date="2024-11" db="EMBL/GenBank/DDBJ databases">
        <title>Chromosome-level genome assembly of the freshwater bivalve Anodonta woodiana.</title>
        <authorList>
            <person name="Chen X."/>
        </authorList>
    </citation>
    <scope>NUCLEOTIDE SEQUENCE [LARGE SCALE GENOMIC DNA]</scope>
    <source>
        <strain evidence="1">MN2024</strain>
        <tissue evidence="1">Gills</tissue>
    </source>
</reference>
<dbReference type="EMBL" id="JBJQND010000005">
    <property type="protein sequence ID" value="KAL3875469.1"/>
    <property type="molecule type" value="Genomic_DNA"/>
</dbReference>